<dbReference type="SUPFAM" id="SSF52058">
    <property type="entry name" value="L domain-like"/>
    <property type="match status" value="1"/>
</dbReference>
<proteinExistence type="predicted"/>
<evidence type="ECO:0000313" key="2">
    <source>
        <dbReference type="EMBL" id="RXH97753.1"/>
    </source>
</evidence>
<evidence type="ECO:0000256" key="1">
    <source>
        <dbReference type="SAM" id="MobiDB-lite"/>
    </source>
</evidence>
<protein>
    <submittedName>
        <fullName evidence="2">Uncharacterized protein</fullName>
    </submittedName>
</protein>
<feature type="region of interest" description="Disordered" evidence="1">
    <location>
        <begin position="17"/>
        <end position="36"/>
    </location>
</feature>
<dbReference type="Gene3D" id="3.80.10.10">
    <property type="entry name" value="Ribonuclease Inhibitor"/>
    <property type="match status" value="1"/>
</dbReference>
<comment type="caution">
    <text evidence="2">The sequence shown here is derived from an EMBL/GenBank/DDBJ whole genome shotgun (WGS) entry which is preliminary data.</text>
</comment>
<accession>A0A498JUZ4</accession>
<gene>
    <name evidence="2" type="ORF">DVH24_010078</name>
</gene>
<keyword evidence="3" id="KW-1185">Reference proteome</keyword>
<dbReference type="Proteomes" id="UP000290289">
    <property type="component" value="Chromosome 5"/>
</dbReference>
<dbReference type="InterPro" id="IPR032675">
    <property type="entry name" value="LRR_dom_sf"/>
</dbReference>
<name>A0A498JUZ4_MALDO</name>
<dbReference type="AlphaFoldDB" id="A0A498JUZ4"/>
<organism evidence="2 3">
    <name type="scientific">Malus domestica</name>
    <name type="common">Apple</name>
    <name type="synonym">Pyrus malus</name>
    <dbReference type="NCBI Taxonomy" id="3750"/>
    <lineage>
        <taxon>Eukaryota</taxon>
        <taxon>Viridiplantae</taxon>
        <taxon>Streptophyta</taxon>
        <taxon>Embryophyta</taxon>
        <taxon>Tracheophyta</taxon>
        <taxon>Spermatophyta</taxon>
        <taxon>Magnoliopsida</taxon>
        <taxon>eudicotyledons</taxon>
        <taxon>Gunneridae</taxon>
        <taxon>Pentapetalae</taxon>
        <taxon>rosids</taxon>
        <taxon>fabids</taxon>
        <taxon>Rosales</taxon>
        <taxon>Rosaceae</taxon>
        <taxon>Amygdaloideae</taxon>
        <taxon>Maleae</taxon>
        <taxon>Malus</taxon>
    </lineage>
</organism>
<sequence length="172" mass="19369">MTSSCLDAHDAITAAARAATHGDRRPTLGESSSTEWHNMDLPKGEILVLNFQAKNYALPKFMKKMFKLKVLIVINDGFSPVELSDFELLCSLSNLKRLRLEHIGKLENLEVLRLRSCTDLEKLPGSIEKLRTNFEAYLWQKWQEFAGEKGCTVKGLLCTIRKKESNGGLDSV</sequence>
<evidence type="ECO:0000313" key="3">
    <source>
        <dbReference type="Proteomes" id="UP000290289"/>
    </source>
</evidence>
<reference evidence="2 3" key="1">
    <citation type="submission" date="2018-10" db="EMBL/GenBank/DDBJ databases">
        <title>A high-quality apple genome assembly.</title>
        <authorList>
            <person name="Hu J."/>
        </authorList>
    </citation>
    <scope>NUCLEOTIDE SEQUENCE [LARGE SCALE GENOMIC DNA]</scope>
    <source>
        <strain evidence="3">cv. HFTH1</strain>
        <tissue evidence="2">Young leaf</tissue>
    </source>
</reference>
<dbReference type="EMBL" id="RDQH01000331">
    <property type="protein sequence ID" value="RXH97753.1"/>
    <property type="molecule type" value="Genomic_DNA"/>
</dbReference>